<dbReference type="AlphaFoldDB" id="A0A1X9LN62"/>
<keyword evidence="2" id="KW-1185">Reference proteome</keyword>
<proteinExistence type="predicted"/>
<organism evidence="1 2">
    <name type="scientific">Cnuibacter physcomitrellae</name>
    <dbReference type="NCBI Taxonomy" id="1619308"/>
    <lineage>
        <taxon>Bacteria</taxon>
        <taxon>Bacillati</taxon>
        <taxon>Actinomycetota</taxon>
        <taxon>Actinomycetes</taxon>
        <taxon>Micrococcales</taxon>
        <taxon>Microbacteriaceae</taxon>
        <taxon>Cnuibacter</taxon>
    </lineage>
</organism>
<gene>
    <name evidence="1" type="ORF">B5808_12265</name>
</gene>
<reference evidence="1 2" key="1">
    <citation type="submission" date="2017-04" db="EMBL/GenBank/DDBJ databases">
        <authorList>
            <person name="Afonso C.L."/>
            <person name="Miller P.J."/>
            <person name="Scott M.A."/>
            <person name="Spackman E."/>
            <person name="Goraichik I."/>
            <person name="Dimitrov K.M."/>
            <person name="Suarez D.L."/>
            <person name="Swayne D.E."/>
        </authorList>
    </citation>
    <scope>NUCLEOTIDE SEQUENCE [LARGE SCALE GENOMIC DNA]</scope>
    <source>
        <strain evidence="2">XA(T)</strain>
    </source>
</reference>
<evidence type="ECO:0000313" key="2">
    <source>
        <dbReference type="Proteomes" id="UP000192775"/>
    </source>
</evidence>
<evidence type="ECO:0000313" key="1">
    <source>
        <dbReference type="EMBL" id="ARJ05912.1"/>
    </source>
</evidence>
<accession>A0A1X9LN62</accession>
<dbReference type="EMBL" id="CP020715">
    <property type="protein sequence ID" value="ARJ05912.1"/>
    <property type="molecule type" value="Genomic_DNA"/>
</dbReference>
<dbReference type="Proteomes" id="UP000192775">
    <property type="component" value="Chromosome"/>
</dbReference>
<name>A0A1X9LN62_9MICO</name>
<sequence>MKELDESLPSTFTTGTSRAHGVHPRDLYAWRDGGQIRELSRGVFRRADAPPASYPDMIAVAYRAPRAIVCCISAAVIHDLTDELPTSVQIAVPKRSHTPVIAYPPVTVFRFEEATFELGLTAFEAGPGERVRAYDAARTVVDLMRFRRRLGEPIAHAALHRYLAAPSSKPALLLDYAEALGTFGPVRAALDVASAR</sequence>
<protein>
    <submittedName>
        <fullName evidence="1">Uncharacterized protein</fullName>
    </submittedName>
</protein>
<dbReference type="KEGG" id="cphy:B5808_12265"/>